<dbReference type="Proteomes" id="UP000681722">
    <property type="component" value="Unassembled WGS sequence"/>
</dbReference>
<evidence type="ECO:0000313" key="5">
    <source>
        <dbReference type="EMBL" id="CAF4417645.1"/>
    </source>
</evidence>
<keyword evidence="6" id="KW-1185">Reference proteome</keyword>
<evidence type="ECO:0000313" key="3">
    <source>
        <dbReference type="EMBL" id="CAF1556477.1"/>
    </source>
</evidence>
<protein>
    <recommendedName>
        <fullName evidence="1">T4 RNA ligase 1 C-terminal domain-containing protein</fullName>
    </recommendedName>
</protein>
<dbReference type="EMBL" id="CAJOBC010093522">
    <property type="protein sequence ID" value="CAF4417645.1"/>
    <property type="molecule type" value="Genomic_DNA"/>
</dbReference>
<accession>A0A815XEF0</accession>
<dbReference type="Pfam" id="PF20819">
    <property type="entry name" value="T4_Rnl1_C"/>
    <property type="match status" value="1"/>
</dbReference>
<dbReference type="Proteomes" id="UP000677228">
    <property type="component" value="Unassembled WGS sequence"/>
</dbReference>
<name>A0A815XEF0_9BILA</name>
<dbReference type="EMBL" id="CAJNOK010005971">
    <property type="protein sequence ID" value="CAF0989626.1"/>
    <property type="molecule type" value="Genomic_DNA"/>
</dbReference>
<evidence type="ECO:0000313" key="2">
    <source>
        <dbReference type="EMBL" id="CAF0989626.1"/>
    </source>
</evidence>
<dbReference type="Proteomes" id="UP000682733">
    <property type="component" value="Unassembled WGS sequence"/>
</dbReference>
<evidence type="ECO:0000259" key="1">
    <source>
        <dbReference type="Pfam" id="PF20819"/>
    </source>
</evidence>
<reference evidence="3" key="1">
    <citation type="submission" date="2021-02" db="EMBL/GenBank/DDBJ databases">
        <authorList>
            <person name="Nowell W R."/>
        </authorList>
    </citation>
    <scope>NUCLEOTIDE SEQUENCE</scope>
</reference>
<feature type="domain" description="T4 RNA ligase 1 C-terminal" evidence="1">
    <location>
        <begin position="63"/>
        <end position="155"/>
    </location>
</feature>
<dbReference type="EMBL" id="CAJNOQ010027810">
    <property type="protein sequence ID" value="CAF1556477.1"/>
    <property type="molecule type" value="Genomic_DNA"/>
</dbReference>
<dbReference type="EMBL" id="CAJOBA010005979">
    <property type="protein sequence ID" value="CAF3759775.1"/>
    <property type="molecule type" value="Genomic_DNA"/>
</dbReference>
<dbReference type="OrthoDB" id="10022181at2759"/>
<dbReference type="Gene3D" id="1.10.3550.20">
    <property type="match status" value="1"/>
</dbReference>
<evidence type="ECO:0000313" key="4">
    <source>
        <dbReference type="EMBL" id="CAF3759775.1"/>
    </source>
</evidence>
<comment type="caution">
    <text evidence="3">The sequence shown here is derived from an EMBL/GenBank/DDBJ whole genome shotgun (WGS) entry which is preliminary data.</text>
</comment>
<gene>
    <name evidence="3" type="ORF">GPM918_LOCUS39506</name>
    <name evidence="2" type="ORF">OVA965_LOCUS14005</name>
    <name evidence="5" type="ORF">SRO942_LOCUS40384</name>
    <name evidence="4" type="ORF">TMI583_LOCUS14010</name>
</gene>
<proteinExistence type="predicted"/>
<dbReference type="InterPro" id="IPR049042">
    <property type="entry name" value="T4_Rnl1_C"/>
</dbReference>
<dbReference type="Proteomes" id="UP000663829">
    <property type="component" value="Unassembled WGS sequence"/>
</dbReference>
<organism evidence="3 6">
    <name type="scientific">Didymodactylos carnosus</name>
    <dbReference type="NCBI Taxonomy" id="1234261"/>
    <lineage>
        <taxon>Eukaryota</taxon>
        <taxon>Metazoa</taxon>
        <taxon>Spiralia</taxon>
        <taxon>Gnathifera</taxon>
        <taxon>Rotifera</taxon>
        <taxon>Eurotatoria</taxon>
        <taxon>Bdelloidea</taxon>
        <taxon>Philodinida</taxon>
        <taxon>Philodinidae</taxon>
        <taxon>Didymodactylos</taxon>
    </lineage>
</organism>
<dbReference type="AlphaFoldDB" id="A0A815XEF0"/>
<sequence length="179" mass="20984">MLKHMVPCESLHDQRTLSHEKLLADVRSEQTGEGYVVEIIINEQHSYLVKIKNTKYLALHHTKDSVNHPQRLFEAIINESSDDLKAMFSNDPTAIDKIVIMEEYVKPRYNQLVETIEQFYVENKHLSRKEYAQKAQKLTSVYMSLLMNLYMGKTNNYKEFAIRHSKGLFEISEEFSTPK</sequence>
<evidence type="ECO:0000313" key="6">
    <source>
        <dbReference type="Proteomes" id="UP000663829"/>
    </source>
</evidence>